<dbReference type="STRING" id="1173701.A0A066XRL3"/>
<evidence type="ECO:0000256" key="1">
    <source>
        <dbReference type="ARBA" id="ARBA00022723"/>
    </source>
</evidence>
<dbReference type="CDD" id="cd00202">
    <property type="entry name" value="ZnF_GATA"/>
    <property type="match status" value="1"/>
</dbReference>
<evidence type="ECO:0000256" key="5">
    <source>
        <dbReference type="ARBA" id="ARBA00023163"/>
    </source>
</evidence>
<keyword evidence="2 6" id="KW-0863">Zinc-finger</keyword>
<dbReference type="GO" id="GO:0043565">
    <property type="term" value="F:sequence-specific DNA binding"/>
    <property type="evidence" value="ECO:0007669"/>
    <property type="project" value="InterPro"/>
</dbReference>
<evidence type="ECO:0000256" key="4">
    <source>
        <dbReference type="ARBA" id="ARBA00023015"/>
    </source>
</evidence>
<dbReference type="OrthoDB" id="2162994at2759"/>
<dbReference type="PROSITE" id="PS50114">
    <property type="entry name" value="GATA_ZN_FINGER_2"/>
    <property type="match status" value="1"/>
</dbReference>
<evidence type="ECO:0000256" key="6">
    <source>
        <dbReference type="PROSITE-ProRule" id="PRU00094"/>
    </source>
</evidence>
<evidence type="ECO:0000256" key="2">
    <source>
        <dbReference type="ARBA" id="ARBA00022771"/>
    </source>
</evidence>
<keyword evidence="3" id="KW-0862">Zinc</keyword>
<sequence>MTCSETRTIVRTTTDLTIPIRPPTDKAPPLGRRLSSDQESPPGFLVPLSLNQLKAGEIIQRVHGDASNLLCSIEDLLQCRSSSATGPSHSHSHSHSPGHAIPNTILGNPTLLTVQRLSRDITGDMSELMALSRRDKTRDSEHARRRRHHRRVIEERYHAARAQQPDTDGPVQLVCHICNARRTPQWRNGPAGPCTLCNVCGLVHALRMRKQGRTRSKKASPSSYAS</sequence>
<dbReference type="HOGENOM" id="CLU_075104_1_0_1"/>
<accession>A0A066XRL3</accession>
<evidence type="ECO:0000259" key="8">
    <source>
        <dbReference type="PROSITE" id="PS50114"/>
    </source>
</evidence>
<proteinExistence type="predicted"/>
<protein>
    <submittedName>
        <fullName evidence="9">Putative GATA zinc finger</fullName>
    </submittedName>
</protein>
<dbReference type="SMART" id="SM00401">
    <property type="entry name" value="ZnF_GATA"/>
    <property type="match status" value="1"/>
</dbReference>
<reference evidence="10" key="1">
    <citation type="journal article" date="2014" name="Genome Announc.">
        <title>Draft genome sequence of Colletotrichum sublineola, a destructive pathogen of cultivated sorghum.</title>
        <authorList>
            <person name="Baroncelli R."/>
            <person name="Sanz-Martin J.M."/>
            <person name="Rech G.E."/>
            <person name="Sukno S.A."/>
            <person name="Thon M.R."/>
        </authorList>
    </citation>
    <scope>NUCLEOTIDE SEQUENCE [LARGE SCALE GENOMIC DNA]</scope>
    <source>
        <strain evidence="10">TX430BB</strain>
    </source>
</reference>
<feature type="region of interest" description="Disordered" evidence="7">
    <location>
        <begin position="81"/>
        <end position="103"/>
    </location>
</feature>
<keyword evidence="5" id="KW-0804">Transcription</keyword>
<dbReference type="SUPFAM" id="SSF57716">
    <property type="entry name" value="Glucocorticoid receptor-like (DNA-binding domain)"/>
    <property type="match status" value="1"/>
</dbReference>
<dbReference type="PANTHER" id="PTHR47172:SF24">
    <property type="entry name" value="GATA ZINC FINGER DOMAIN-CONTAINING PROTEIN 14-RELATED"/>
    <property type="match status" value="1"/>
</dbReference>
<dbReference type="InterPro" id="IPR013088">
    <property type="entry name" value="Znf_NHR/GATA"/>
</dbReference>
<dbReference type="Gene3D" id="3.30.50.10">
    <property type="entry name" value="Erythroid Transcription Factor GATA-1, subunit A"/>
    <property type="match status" value="1"/>
</dbReference>
<name>A0A066XRL3_COLSU</name>
<dbReference type="GO" id="GO:0008270">
    <property type="term" value="F:zinc ion binding"/>
    <property type="evidence" value="ECO:0007669"/>
    <property type="project" value="UniProtKB-KW"/>
</dbReference>
<keyword evidence="10" id="KW-1185">Reference proteome</keyword>
<dbReference type="Proteomes" id="UP000027238">
    <property type="component" value="Unassembled WGS sequence"/>
</dbReference>
<evidence type="ECO:0000256" key="7">
    <source>
        <dbReference type="SAM" id="MobiDB-lite"/>
    </source>
</evidence>
<dbReference type="OMA" id="GPCTLCN"/>
<feature type="region of interest" description="Disordered" evidence="7">
    <location>
        <begin position="18"/>
        <end position="42"/>
    </location>
</feature>
<keyword evidence="1" id="KW-0479">Metal-binding</keyword>
<dbReference type="InterPro" id="IPR000679">
    <property type="entry name" value="Znf_GATA"/>
</dbReference>
<evidence type="ECO:0000313" key="9">
    <source>
        <dbReference type="EMBL" id="KDN71502.1"/>
    </source>
</evidence>
<keyword evidence="4" id="KW-0805">Transcription regulation</keyword>
<dbReference type="Pfam" id="PF00320">
    <property type="entry name" value="GATA"/>
    <property type="match status" value="1"/>
</dbReference>
<dbReference type="GO" id="GO:0006355">
    <property type="term" value="P:regulation of DNA-templated transcription"/>
    <property type="evidence" value="ECO:0007669"/>
    <property type="project" value="InterPro"/>
</dbReference>
<evidence type="ECO:0000256" key="3">
    <source>
        <dbReference type="ARBA" id="ARBA00022833"/>
    </source>
</evidence>
<dbReference type="PANTHER" id="PTHR47172">
    <property type="entry name" value="OS01G0976800 PROTEIN"/>
    <property type="match status" value="1"/>
</dbReference>
<gene>
    <name evidence="9" type="ORF">CSUB01_07595</name>
</gene>
<evidence type="ECO:0000313" key="10">
    <source>
        <dbReference type="Proteomes" id="UP000027238"/>
    </source>
</evidence>
<feature type="domain" description="GATA-type" evidence="8">
    <location>
        <begin position="175"/>
        <end position="223"/>
    </location>
</feature>
<dbReference type="eggNOG" id="ENOG502T4AP">
    <property type="taxonomic scope" value="Eukaryota"/>
</dbReference>
<organism evidence="9 10">
    <name type="scientific">Colletotrichum sublineola</name>
    <name type="common">Sorghum anthracnose fungus</name>
    <dbReference type="NCBI Taxonomy" id="1173701"/>
    <lineage>
        <taxon>Eukaryota</taxon>
        <taxon>Fungi</taxon>
        <taxon>Dikarya</taxon>
        <taxon>Ascomycota</taxon>
        <taxon>Pezizomycotina</taxon>
        <taxon>Sordariomycetes</taxon>
        <taxon>Hypocreomycetidae</taxon>
        <taxon>Glomerellales</taxon>
        <taxon>Glomerellaceae</taxon>
        <taxon>Colletotrichum</taxon>
        <taxon>Colletotrichum graminicola species complex</taxon>
    </lineage>
</organism>
<comment type="caution">
    <text evidence="9">The sequence shown here is derived from an EMBL/GenBank/DDBJ whole genome shotgun (WGS) entry which is preliminary data.</text>
</comment>
<dbReference type="AlphaFoldDB" id="A0A066XRL3"/>
<dbReference type="EMBL" id="JMSE01000175">
    <property type="protein sequence ID" value="KDN71502.1"/>
    <property type="molecule type" value="Genomic_DNA"/>
</dbReference>